<evidence type="ECO:0000313" key="3">
    <source>
        <dbReference type="Proteomes" id="UP000256727"/>
    </source>
</evidence>
<reference evidence="2 3" key="1">
    <citation type="submission" date="2018-07" db="EMBL/GenBank/DDBJ databases">
        <title>Sequencing the genomes of 1000 actinobacteria strains.</title>
        <authorList>
            <person name="Klenk H.-P."/>
        </authorList>
    </citation>
    <scope>NUCLEOTIDE SEQUENCE [LARGE SCALE GENOMIC DNA]</scope>
    <source>
        <strain evidence="2 3">DSM 14442</strain>
    </source>
</reference>
<dbReference type="Gene3D" id="2.30.110.10">
    <property type="entry name" value="Electron Transport, Fmn-binding Protein, Chain A"/>
    <property type="match status" value="1"/>
</dbReference>
<name>A0A3D9LD61_9MICC</name>
<dbReference type="InterPro" id="IPR038725">
    <property type="entry name" value="YdaG_split_barrel_FMN-bd"/>
</dbReference>
<evidence type="ECO:0000259" key="1">
    <source>
        <dbReference type="Pfam" id="PF16242"/>
    </source>
</evidence>
<dbReference type="PANTHER" id="PTHR34818">
    <property type="entry name" value="PROTEIN BLI-3"/>
    <property type="match status" value="1"/>
</dbReference>
<dbReference type="AlphaFoldDB" id="A0A3D9LD61"/>
<dbReference type="Pfam" id="PF16242">
    <property type="entry name" value="Pyrid_ox_like"/>
    <property type="match status" value="1"/>
</dbReference>
<accession>A0A3D9LD61</accession>
<sequence>MVDEDPVKTLLEKTEKAGVAMLATTDADGRIVSRPMAIQEIEADHAIWFITRVSTPKIGEVSGSQPVNVSVAEKGFWASITGTATVEGDVERKKRYWSKATEAFFGESKPEDPDIVLLKVDPDSGEYWDSPGLPATAVEVIKGMVGDRPARPGESNTVDL</sequence>
<dbReference type="PANTHER" id="PTHR34818:SF1">
    <property type="entry name" value="PROTEIN BLI-3"/>
    <property type="match status" value="1"/>
</dbReference>
<proteinExistence type="predicted"/>
<dbReference type="Proteomes" id="UP000256727">
    <property type="component" value="Unassembled WGS sequence"/>
</dbReference>
<protein>
    <submittedName>
        <fullName evidence="2">General stress protein 26</fullName>
    </submittedName>
</protein>
<dbReference type="EMBL" id="QREH01000001">
    <property type="protein sequence ID" value="REE04298.1"/>
    <property type="molecule type" value="Genomic_DNA"/>
</dbReference>
<dbReference type="RefSeq" id="WP_115932258.1">
    <property type="nucleotide sequence ID" value="NZ_QREH01000001.1"/>
</dbReference>
<dbReference type="SUPFAM" id="SSF50475">
    <property type="entry name" value="FMN-binding split barrel"/>
    <property type="match status" value="1"/>
</dbReference>
<gene>
    <name evidence="2" type="ORF">C8E99_2130</name>
</gene>
<comment type="caution">
    <text evidence="2">The sequence shown here is derived from an EMBL/GenBank/DDBJ whole genome shotgun (WGS) entry which is preliminary data.</text>
</comment>
<organism evidence="2 3">
    <name type="scientific">Citricoccus muralis</name>
    <dbReference type="NCBI Taxonomy" id="169134"/>
    <lineage>
        <taxon>Bacteria</taxon>
        <taxon>Bacillati</taxon>
        <taxon>Actinomycetota</taxon>
        <taxon>Actinomycetes</taxon>
        <taxon>Micrococcales</taxon>
        <taxon>Micrococcaceae</taxon>
        <taxon>Citricoccus</taxon>
    </lineage>
</organism>
<evidence type="ECO:0000313" key="2">
    <source>
        <dbReference type="EMBL" id="REE04298.1"/>
    </source>
</evidence>
<feature type="domain" description="General stress protein FMN-binding split barrel" evidence="1">
    <location>
        <begin position="5"/>
        <end position="145"/>
    </location>
</feature>
<keyword evidence="3" id="KW-1185">Reference proteome</keyword>
<dbReference type="OrthoDB" id="1432662at2"/>
<dbReference type="InterPro" id="IPR012349">
    <property type="entry name" value="Split_barrel_FMN-bd"/>
</dbReference>
<dbReference type="InterPro" id="IPR052917">
    <property type="entry name" value="Stress-Dev_Protein"/>
</dbReference>